<keyword evidence="4" id="KW-1185">Reference proteome</keyword>
<evidence type="ECO:0000256" key="1">
    <source>
        <dbReference type="ARBA" id="ARBA00009199"/>
    </source>
</evidence>
<dbReference type="Gene3D" id="3.90.1300.10">
    <property type="entry name" value="Amidase signature (AS) domain"/>
    <property type="match status" value="1"/>
</dbReference>
<dbReference type="RefSeq" id="WP_073298468.1">
    <property type="nucleotide sequence ID" value="NZ_FQUF01000030.1"/>
</dbReference>
<dbReference type="InterPro" id="IPR023631">
    <property type="entry name" value="Amidase_dom"/>
</dbReference>
<dbReference type="InterPro" id="IPR036928">
    <property type="entry name" value="AS_sf"/>
</dbReference>
<evidence type="ECO:0000259" key="2">
    <source>
        <dbReference type="Pfam" id="PF01425"/>
    </source>
</evidence>
<organism evidence="3 4">
    <name type="scientific">Atopostipes suicloacalis DSM 15692</name>
    <dbReference type="NCBI Taxonomy" id="1121025"/>
    <lineage>
        <taxon>Bacteria</taxon>
        <taxon>Bacillati</taxon>
        <taxon>Bacillota</taxon>
        <taxon>Bacilli</taxon>
        <taxon>Lactobacillales</taxon>
        <taxon>Carnobacteriaceae</taxon>
        <taxon>Atopostipes</taxon>
    </lineage>
</organism>
<dbReference type="NCBIfam" id="NF005099">
    <property type="entry name" value="PRK06529.1"/>
    <property type="match status" value="1"/>
</dbReference>
<evidence type="ECO:0000313" key="3">
    <source>
        <dbReference type="EMBL" id="SHF07705.1"/>
    </source>
</evidence>
<proteinExistence type="inferred from homology"/>
<evidence type="ECO:0000313" key="4">
    <source>
        <dbReference type="Proteomes" id="UP000184128"/>
    </source>
</evidence>
<sequence length="499" mass="54993">MLFNQDATFYAQQVKAREVTVTELVEWALENIERLNPALNAVIHVQKVEALEKARLFDEKISSLEQEALEQLPFFFGVPILLKDLGQDEANQPSTSGAKLLGGYIVQSTDHFVQQVLDAGFVVVGRTNTPEFGFKNTSDAEFTGSVSSPLNPDLNAGGSSGGAAAALKAGMVPIVTASDGGGSIRIPASFNGLIGLKPTRGRTPVGPNGYRGWQGASIHFALTKSVRDTWNMLKVMQVEQLDAPFVLPLIKENELEPMKESLTLAYSFESPIGEPVSDEAKEAVRLMIEKLQALGHTIEEKTPETDGIKAMQTYYKVNGVETAAMMEGIEASMPRAVTVEDMEPMSWALYRSGLNISGVEYSNVLAFWDQLTADTEVFFEKYDAVLLPSTNGPAFFHDQFKKEESSIEKLKTIDTFDKNEQQQLIWEMFDESLAYTPFTQQQNLTGQPAISLPLYENEDGLPIGTQIWTKKGAEILLLQIAKQLEEAGNLHTEIVEINE</sequence>
<name>A0A1M4YPH1_9LACT</name>
<dbReference type="InterPro" id="IPR000120">
    <property type="entry name" value="Amidase"/>
</dbReference>
<comment type="similarity">
    <text evidence="1">Belongs to the amidase family.</text>
</comment>
<dbReference type="AlphaFoldDB" id="A0A1M4YPH1"/>
<feature type="domain" description="Amidase" evidence="2">
    <location>
        <begin position="23"/>
        <end position="478"/>
    </location>
</feature>
<dbReference type="STRING" id="1121025.SAMN02745249_01753"/>
<gene>
    <name evidence="3" type="ORF">SAMN02745249_01753</name>
</gene>
<reference evidence="3 4" key="1">
    <citation type="submission" date="2016-11" db="EMBL/GenBank/DDBJ databases">
        <authorList>
            <person name="Jaros S."/>
            <person name="Januszkiewicz K."/>
            <person name="Wedrychowicz H."/>
        </authorList>
    </citation>
    <scope>NUCLEOTIDE SEQUENCE [LARGE SCALE GENOMIC DNA]</scope>
    <source>
        <strain evidence="3 4">DSM 15692</strain>
    </source>
</reference>
<dbReference type="PANTHER" id="PTHR11895">
    <property type="entry name" value="TRANSAMIDASE"/>
    <property type="match status" value="1"/>
</dbReference>
<dbReference type="Proteomes" id="UP000184128">
    <property type="component" value="Unassembled WGS sequence"/>
</dbReference>
<dbReference type="SUPFAM" id="SSF75304">
    <property type="entry name" value="Amidase signature (AS) enzymes"/>
    <property type="match status" value="1"/>
</dbReference>
<dbReference type="GO" id="GO:0003824">
    <property type="term" value="F:catalytic activity"/>
    <property type="evidence" value="ECO:0007669"/>
    <property type="project" value="InterPro"/>
</dbReference>
<dbReference type="Pfam" id="PF01425">
    <property type="entry name" value="Amidase"/>
    <property type="match status" value="1"/>
</dbReference>
<dbReference type="PANTHER" id="PTHR11895:SF7">
    <property type="entry name" value="GLUTAMYL-TRNA(GLN) AMIDOTRANSFERASE SUBUNIT A, MITOCHONDRIAL"/>
    <property type="match status" value="1"/>
</dbReference>
<dbReference type="EMBL" id="FQUF01000030">
    <property type="protein sequence ID" value="SHF07705.1"/>
    <property type="molecule type" value="Genomic_DNA"/>
</dbReference>
<accession>A0A1M4YPH1</accession>
<dbReference type="OrthoDB" id="9811471at2"/>
<protein>
    <submittedName>
        <fullName evidence="3">Amidase</fullName>
    </submittedName>
</protein>